<dbReference type="AlphaFoldDB" id="T0YGV1"/>
<dbReference type="EMBL" id="AUZX01014827">
    <property type="protein sequence ID" value="EQD31047.1"/>
    <property type="molecule type" value="Genomic_DNA"/>
</dbReference>
<dbReference type="InterPro" id="IPR035906">
    <property type="entry name" value="MetI-like_sf"/>
</dbReference>
<evidence type="ECO:0000256" key="2">
    <source>
        <dbReference type="ARBA" id="ARBA00022448"/>
    </source>
</evidence>
<evidence type="ECO:0000256" key="7">
    <source>
        <dbReference type="SAM" id="Phobius"/>
    </source>
</evidence>
<keyword evidence="5 7" id="KW-1133">Transmembrane helix</keyword>
<evidence type="ECO:0000313" key="9">
    <source>
        <dbReference type="EMBL" id="EQD31047.1"/>
    </source>
</evidence>
<keyword evidence="6 7" id="KW-0472">Membrane</keyword>
<protein>
    <submittedName>
        <fullName evidence="9">Binding-protein-dependent transport system inner membrane component</fullName>
    </submittedName>
</protein>
<dbReference type="CDD" id="cd06261">
    <property type="entry name" value="TM_PBP2"/>
    <property type="match status" value="1"/>
</dbReference>
<dbReference type="Pfam" id="PF00528">
    <property type="entry name" value="BPD_transp_1"/>
    <property type="match status" value="1"/>
</dbReference>
<comment type="caution">
    <text evidence="9">The sequence shown here is derived from an EMBL/GenBank/DDBJ whole genome shotgun (WGS) entry which is preliminary data.</text>
</comment>
<dbReference type="Gene3D" id="1.10.3720.10">
    <property type="entry name" value="MetI-like"/>
    <property type="match status" value="1"/>
</dbReference>
<proteinExistence type="predicted"/>
<keyword evidence="3" id="KW-1003">Cell membrane</keyword>
<dbReference type="GO" id="GO:0005886">
    <property type="term" value="C:plasma membrane"/>
    <property type="evidence" value="ECO:0007669"/>
    <property type="project" value="UniProtKB-SubCell"/>
</dbReference>
<feature type="transmembrane region" description="Helical" evidence="7">
    <location>
        <begin position="20"/>
        <end position="44"/>
    </location>
</feature>
<evidence type="ECO:0000256" key="1">
    <source>
        <dbReference type="ARBA" id="ARBA00004651"/>
    </source>
</evidence>
<keyword evidence="4 7" id="KW-0812">Transmembrane</keyword>
<dbReference type="InterPro" id="IPR000515">
    <property type="entry name" value="MetI-like"/>
</dbReference>
<accession>T0YGV1</accession>
<evidence type="ECO:0000256" key="4">
    <source>
        <dbReference type="ARBA" id="ARBA00022692"/>
    </source>
</evidence>
<sequence length="171" mass="18847">MGVYQAQHPNSLIDQVLTGITYVFLAAPSYVLGLGLLWVFAVVLGWVPAGGMRTVLAPFSVLDVLHHLILPAAAIALGNIALYARYMRVSMLEQTSQLYIRTAHAKGLVPRRIYWHHVVPNALMPVVMNLATNLAQILSGVFIVEVVFNWPGMGILFVDAIYTEDYNVLMA</sequence>
<keyword evidence="2" id="KW-0813">Transport</keyword>
<name>T0YGV1_9ZZZZ</name>
<comment type="subcellular location">
    <subcellularLocation>
        <location evidence="1">Cell membrane</location>
        <topology evidence="1">Multi-pass membrane protein</topology>
    </subcellularLocation>
</comment>
<evidence type="ECO:0000256" key="5">
    <source>
        <dbReference type="ARBA" id="ARBA00022989"/>
    </source>
</evidence>
<organism evidence="9">
    <name type="scientific">mine drainage metagenome</name>
    <dbReference type="NCBI Taxonomy" id="410659"/>
    <lineage>
        <taxon>unclassified sequences</taxon>
        <taxon>metagenomes</taxon>
        <taxon>ecological metagenomes</taxon>
    </lineage>
</organism>
<evidence type="ECO:0000259" key="8">
    <source>
        <dbReference type="PROSITE" id="PS50928"/>
    </source>
</evidence>
<dbReference type="GO" id="GO:0055085">
    <property type="term" value="P:transmembrane transport"/>
    <property type="evidence" value="ECO:0007669"/>
    <property type="project" value="InterPro"/>
</dbReference>
<reference evidence="9" key="1">
    <citation type="submission" date="2013-08" db="EMBL/GenBank/DDBJ databases">
        <authorList>
            <person name="Mendez C."/>
            <person name="Richter M."/>
            <person name="Ferrer M."/>
            <person name="Sanchez J."/>
        </authorList>
    </citation>
    <scope>NUCLEOTIDE SEQUENCE</scope>
</reference>
<feature type="domain" description="ABC transmembrane type-1" evidence="8">
    <location>
        <begin position="1"/>
        <end position="171"/>
    </location>
</feature>
<dbReference type="PANTHER" id="PTHR30465">
    <property type="entry name" value="INNER MEMBRANE ABC TRANSPORTER"/>
    <property type="match status" value="1"/>
</dbReference>
<dbReference type="PANTHER" id="PTHR30465:SF0">
    <property type="entry name" value="OLIGOPEPTIDE TRANSPORT SYSTEM PERMEASE PROTEIN APPB"/>
    <property type="match status" value="1"/>
</dbReference>
<evidence type="ECO:0000256" key="6">
    <source>
        <dbReference type="ARBA" id="ARBA00023136"/>
    </source>
</evidence>
<reference evidence="9" key="2">
    <citation type="journal article" date="2014" name="ISME J.">
        <title>Microbial stratification in low pH oxic and suboxic macroscopic growths along an acid mine drainage.</title>
        <authorList>
            <person name="Mendez-Garcia C."/>
            <person name="Mesa V."/>
            <person name="Sprenger R.R."/>
            <person name="Richter M."/>
            <person name="Diez M.S."/>
            <person name="Solano J."/>
            <person name="Bargiela R."/>
            <person name="Golyshina O.V."/>
            <person name="Manteca A."/>
            <person name="Ramos J.L."/>
            <person name="Gallego J.R."/>
            <person name="Llorente I."/>
            <person name="Martins Dos Santos V.A."/>
            <person name="Jensen O.N."/>
            <person name="Pelaez A.I."/>
            <person name="Sanchez J."/>
            <person name="Ferrer M."/>
        </authorList>
    </citation>
    <scope>NUCLEOTIDE SEQUENCE</scope>
</reference>
<evidence type="ECO:0000256" key="3">
    <source>
        <dbReference type="ARBA" id="ARBA00022475"/>
    </source>
</evidence>
<gene>
    <name evidence="9" type="ORF">B1A_20104</name>
</gene>
<feature type="non-terminal residue" evidence="9">
    <location>
        <position position="171"/>
    </location>
</feature>
<dbReference type="PROSITE" id="PS50928">
    <property type="entry name" value="ABC_TM1"/>
    <property type="match status" value="1"/>
</dbReference>
<feature type="transmembrane region" description="Helical" evidence="7">
    <location>
        <begin position="64"/>
        <end position="84"/>
    </location>
</feature>
<dbReference type="SUPFAM" id="SSF161098">
    <property type="entry name" value="MetI-like"/>
    <property type="match status" value="1"/>
</dbReference>